<dbReference type="Proteomes" id="UP001289374">
    <property type="component" value="Unassembled WGS sequence"/>
</dbReference>
<keyword evidence="3" id="KW-1185">Reference proteome</keyword>
<name>A0AAE2BLS2_9LAMI</name>
<evidence type="ECO:0000313" key="3">
    <source>
        <dbReference type="Proteomes" id="UP001289374"/>
    </source>
</evidence>
<dbReference type="PANTHER" id="PTHR33240:SF15">
    <property type="entry name" value="GAG-PRO-LIKE PROTEIN"/>
    <property type="match status" value="1"/>
</dbReference>
<organism evidence="2 3">
    <name type="scientific">Sesamum angolense</name>
    <dbReference type="NCBI Taxonomy" id="2727404"/>
    <lineage>
        <taxon>Eukaryota</taxon>
        <taxon>Viridiplantae</taxon>
        <taxon>Streptophyta</taxon>
        <taxon>Embryophyta</taxon>
        <taxon>Tracheophyta</taxon>
        <taxon>Spermatophyta</taxon>
        <taxon>Magnoliopsida</taxon>
        <taxon>eudicotyledons</taxon>
        <taxon>Gunneridae</taxon>
        <taxon>Pentapetalae</taxon>
        <taxon>asterids</taxon>
        <taxon>lamiids</taxon>
        <taxon>Lamiales</taxon>
        <taxon>Pedaliaceae</taxon>
        <taxon>Sesamum</taxon>
    </lineage>
</organism>
<sequence>MQLGGIPLYGFIGELVHPRGMISLPLTLGTGPTRRTCMLKFLEVDVPSTYNIILRRPTLNAFQAIISIYHMKIKFPAPGGVEEVQGDPIQSHKCYIEVVRKRHKRNTDKALKEVPSCKRGKDDELEEEPEAGGECPLKSC</sequence>
<accession>A0AAE2BLS2</accession>
<comment type="caution">
    <text evidence="2">The sequence shown here is derived from an EMBL/GenBank/DDBJ whole genome shotgun (WGS) entry which is preliminary data.</text>
</comment>
<dbReference type="PANTHER" id="PTHR33240">
    <property type="entry name" value="OS08G0508500 PROTEIN"/>
    <property type="match status" value="1"/>
</dbReference>
<feature type="compositionally biased region" description="Basic and acidic residues" evidence="1">
    <location>
        <begin position="107"/>
        <end position="122"/>
    </location>
</feature>
<proteinExistence type="predicted"/>
<dbReference type="EMBL" id="JACGWL010000012">
    <property type="protein sequence ID" value="KAK4390034.1"/>
    <property type="molecule type" value="Genomic_DNA"/>
</dbReference>
<evidence type="ECO:0000256" key="1">
    <source>
        <dbReference type="SAM" id="MobiDB-lite"/>
    </source>
</evidence>
<gene>
    <name evidence="2" type="ORF">Sango_2066700</name>
</gene>
<protein>
    <submittedName>
        <fullName evidence="2">Uncharacterized protein</fullName>
    </submittedName>
</protein>
<reference evidence="2" key="2">
    <citation type="journal article" date="2024" name="Plant">
        <title>Genomic evolution and insights into agronomic trait innovations of Sesamum species.</title>
        <authorList>
            <person name="Miao H."/>
            <person name="Wang L."/>
            <person name="Qu L."/>
            <person name="Liu H."/>
            <person name="Sun Y."/>
            <person name="Le M."/>
            <person name="Wang Q."/>
            <person name="Wei S."/>
            <person name="Zheng Y."/>
            <person name="Lin W."/>
            <person name="Duan Y."/>
            <person name="Cao H."/>
            <person name="Xiong S."/>
            <person name="Wang X."/>
            <person name="Wei L."/>
            <person name="Li C."/>
            <person name="Ma Q."/>
            <person name="Ju M."/>
            <person name="Zhao R."/>
            <person name="Li G."/>
            <person name="Mu C."/>
            <person name="Tian Q."/>
            <person name="Mei H."/>
            <person name="Zhang T."/>
            <person name="Gao T."/>
            <person name="Zhang H."/>
        </authorList>
    </citation>
    <scope>NUCLEOTIDE SEQUENCE</scope>
    <source>
        <strain evidence="2">K16</strain>
    </source>
</reference>
<feature type="region of interest" description="Disordered" evidence="1">
    <location>
        <begin position="107"/>
        <end position="140"/>
    </location>
</feature>
<evidence type="ECO:0000313" key="2">
    <source>
        <dbReference type="EMBL" id="KAK4390034.1"/>
    </source>
</evidence>
<reference evidence="2" key="1">
    <citation type="submission" date="2020-06" db="EMBL/GenBank/DDBJ databases">
        <authorList>
            <person name="Li T."/>
            <person name="Hu X."/>
            <person name="Zhang T."/>
            <person name="Song X."/>
            <person name="Zhang H."/>
            <person name="Dai N."/>
            <person name="Sheng W."/>
            <person name="Hou X."/>
            <person name="Wei L."/>
        </authorList>
    </citation>
    <scope>NUCLEOTIDE SEQUENCE</scope>
    <source>
        <strain evidence="2">K16</strain>
        <tissue evidence="2">Leaf</tissue>
    </source>
</reference>
<dbReference type="AlphaFoldDB" id="A0AAE2BLS2"/>